<name>A0A6M0RCG1_9CLOT</name>
<dbReference type="GO" id="GO:0032259">
    <property type="term" value="P:methylation"/>
    <property type="evidence" value="ECO:0007669"/>
    <property type="project" value="UniProtKB-KW"/>
</dbReference>
<dbReference type="Proteomes" id="UP000473885">
    <property type="component" value="Unassembled WGS sequence"/>
</dbReference>
<evidence type="ECO:0000313" key="7">
    <source>
        <dbReference type="Proteomes" id="UP000473885"/>
    </source>
</evidence>
<keyword evidence="2 6" id="KW-0489">Methyltransferase</keyword>
<sequence length="195" mass="22552">MEDKEFFNSLAEEWDNICEHPKYKVDYVMSKIDLENGDKVIDVGSGTGVLIPYIEEKIGSEGYVTAIDLAENMIKVSKRKNKFCNLEFIIDDFLNYNSKEKVDYIIAYSCYPHFKDKNKFFEKANSLLEVGGKIVIAHIENKELINSRHKEVDDKIKSDILPNVKKTAQLVERHGFNAIYTEDSDEYYICIGEKI</sequence>
<dbReference type="CDD" id="cd02440">
    <property type="entry name" value="AdoMet_MTases"/>
    <property type="match status" value="1"/>
</dbReference>
<dbReference type="GO" id="GO:0008168">
    <property type="term" value="F:methyltransferase activity"/>
    <property type="evidence" value="ECO:0007669"/>
    <property type="project" value="UniProtKB-KW"/>
</dbReference>
<evidence type="ECO:0000256" key="4">
    <source>
        <dbReference type="ARBA" id="ARBA00025707"/>
    </source>
</evidence>
<evidence type="ECO:0000313" key="6">
    <source>
        <dbReference type="EMBL" id="NEZ47487.1"/>
    </source>
</evidence>
<dbReference type="RefSeq" id="WP_050608065.1">
    <property type="nucleotide sequence ID" value="NZ_CABKUB010000006.1"/>
</dbReference>
<evidence type="ECO:0000256" key="2">
    <source>
        <dbReference type="ARBA" id="ARBA00022603"/>
    </source>
</evidence>
<keyword evidence="3 6" id="KW-0808">Transferase</keyword>
<feature type="domain" description="Methyltransferase" evidence="5">
    <location>
        <begin position="35"/>
        <end position="153"/>
    </location>
</feature>
<protein>
    <submittedName>
        <fullName evidence="6">Class I SAM-dependent methyltransferase</fullName>
    </submittedName>
</protein>
<comment type="caution">
    <text evidence="6">The sequence shown here is derived from an EMBL/GenBank/DDBJ whole genome shotgun (WGS) entry which is preliminary data.</text>
</comment>
<proteinExistence type="predicted"/>
<reference evidence="6 7" key="1">
    <citation type="submission" date="2019-04" db="EMBL/GenBank/DDBJ databases">
        <title>Genome sequencing of Clostridium botulinum Groups I-IV and Clostridium butyricum.</title>
        <authorList>
            <person name="Brunt J."/>
            <person name="Van Vliet A.H.M."/>
            <person name="Stringer S.C."/>
            <person name="Carter A.T."/>
            <person name="Peck M.W."/>
        </authorList>
    </citation>
    <scope>NUCLEOTIDE SEQUENCE [LARGE SCALE GENOMIC DNA]</scope>
    <source>
        <strain evidence="6 7">IFR 18/094</strain>
    </source>
</reference>
<dbReference type="InterPro" id="IPR025714">
    <property type="entry name" value="Methyltranfer_dom"/>
</dbReference>
<dbReference type="PANTHER" id="PTHR44307:SF2">
    <property type="entry name" value="PHOSPHOETHANOLAMINE METHYLTRANSFERASE ISOFORM X1"/>
    <property type="match status" value="1"/>
</dbReference>
<evidence type="ECO:0000256" key="3">
    <source>
        <dbReference type="ARBA" id="ARBA00022679"/>
    </source>
</evidence>
<dbReference type="EMBL" id="SXDP01000008">
    <property type="protein sequence ID" value="NEZ47487.1"/>
    <property type="molecule type" value="Genomic_DNA"/>
</dbReference>
<dbReference type="OrthoDB" id="7365827at2"/>
<dbReference type="SUPFAM" id="SSF53335">
    <property type="entry name" value="S-adenosyl-L-methionine-dependent methyltransferases"/>
    <property type="match status" value="1"/>
</dbReference>
<dbReference type="InterPro" id="IPR029063">
    <property type="entry name" value="SAM-dependent_MTases_sf"/>
</dbReference>
<evidence type="ECO:0000256" key="1">
    <source>
        <dbReference type="ARBA" id="ARBA00005189"/>
    </source>
</evidence>
<dbReference type="PANTHER" id="PTHR44307">
    <property type="entry name" value="PHOSPHOETHANOLAMINE METHYLTRANSFERASE"/>
    <property type="match status" value="1"/>
</dbReference>
<organism evidence="6 7">
    <name type="scientific">Clostridium niameyense</name>
    <dbReference type="NCBI Taxonomy" id="1622073"/>
    <lineage>
        <taxon>Bacteria</taxon>
        <taxon>Bacillati</taxon>
        <taxon>Bacillota</taxon>
        <taxon>Clostridia</taxon>
        <taxon>Eubacteriales</taxon>
        <taxon>Clostridiaceae</taxon>
        <taxon>Clostridium</taxon>
    </lineage>
</organism>
<comment type="pathway">
    <text evidence="4">Phospholipid metabolism.</text>
</comment>
<dbReference type="AlphaFoldDB" id="A0A6M0RCG1"/>
<comment type="pathway">
    <text evidence="1">Lipid metabolism.</text>
</comment>
<keyword evidence="7" id="KW-1185">Reference proteome</keyword>
<accession>A0A6M0RCG1</accession>
<dbReference type="Pfam" id="PF13847">
    <property type="entry name" value="Methyltransf_31"/>
    <property type="match status" value="1"/>
</dbReference>
<dbReference type="Gene3D" id="3.40.50.150">
    <property type="entry name" value="Vaccinia Virus protein VP39"/>
    <property type="match status" value="1"/>
</dbReference>
<evidence type="ECO:0000259" key="5">
    <source>
        <dbReference type="Pfam" id="PF13847"/>
    </source>
</evidence>
<gene>
    <name evidence="6" type="ORF">FDF74_09815</name>
</gene>